<feature type="binding site" evidence="9">
    <location>
        <position position="49"/>
    </location>
    <ligand>
        <name>NAD(+)</name>
        <dbReference type="ChEBI" id="CHEBI:57540"/>
    </ligand>
</feature>
<accession>A0A9Q9B2Z5</accession>
<dbReference type="InterPro" id="IPR011128">
    <property type="entry name" value="G3P_DH_NAD-dep_N"/>
</dbReference>
<dbReference type="GO" id="GO:0051287">
    <property type="term" value="F:NAD binding"/>
    <property type="evidence" value="ECO:0007669"/>
    <property type="project" value="UniProtKB-UniRule"/>
</dbReference>
<feature type="domain" description="Glycerol-3-phosphate dehydrogenase NAD-dependent C-terminal" evidence="14">
    <location>
        <begin position="254"/>
        <end position="400"/>
    </location>
</feature>
<dbReference type="GO" id="GO:0046168">
    <property type="term" value="P:glycerol-3-phosphate catabolic process"/>
    <property type="evidence" value="ECO:0007669"/>
    <property type="project" value="UniProtKB-UniRule"/>
</dbReference>
<evidence type="ECO:0000256" key="11">
    <source>
        <dbReference type="RuleBase" id="RU361243"/>
    </source>
</evidence>
<dbReference type="PIRSF" id="PIRSF000114">
    <property type="entry name" value="Glycerol-3-P_dh"/>
    <property type="match status" value="1"/>
</dbReference>
<evidence type="ECO:0000256" key="7">
    <source>
        <dbReference type="PIRSR" id="PIRSR000114-1"/>
    </source>
</evidence>
<dbReference type="Gene3D" id="1.10.1040.10">
    <property type="entry name" value="N-(1-d-carboxylethyl)-l-norvaline Dehydrogenase, domain 2"/>
    <property type="match status" value="1"/>
</dbReference>
<feature type="binding site" evidence="9">
    <location>
        <position position="331"/>
    </location>
    <ligand>
        <name>NAD(+)</name>
        <dbReference type="ChEBI" id="CHEBI:57540"/>
    </ligand>
</feature>
<protein>
    <recommendedName>
        <fullName evidence="6 11">Glycerol-3-phosphate dehydrogenase [NAD(+)]</fullName>
        <ecNumber evidence="2 11">1.1.1.8</ecNumber>
    </recommendedName>
</protein>
<evidence type="ECO:0000256" key="10">
    <source>
        <dbReference type="RuleBase" id="RU000437"/>
    </source>
</evidence>
<feature type="region of interest" description="Disordered" evidence="12">
    <location>
        <begin position="179"/>
        <end position="212"/>
    </location>
</feature>
<gene>
    <name evidence="15" type="ORF">Slin15195_G113170</name>
</gene>
<evidence type="ECO:0000256" key="3">
    <source>
        <dbReference type="ARBA" id="ARBA00023002"/>
    </source>
</evidence>
<dbReference type="PRINTS" id="PR00077">
    <property type="entry name" value="GPDHDRGNASE"/>
</dbReference>
<evidence type="ECO:0000313" key="16">
    <source>
        <dbReference type="Proteomes" id="UP001056384"/>
    </source>
</evidence>
<dbReference type="Proteomes" id="UP001056384">
    <property type="component" value="Chromosome 10"/>
</dbReference>
<keyword evidence="3 10" id="KW-0560">Oxidoreductase</keyword>
<sequence>MATLGGASKKHKVAIIGSGNWGTTIAKVVAENTKANPELFEQDVQMWVFEEEVTVDNQKQKLTQVINSRHENVKYLPDIALPKNIIANPDLVDTAKDATILVFNLPHQFIARTCETLKGHVVPFARGISCIKGVEVTESKCDLFSDSIGQKLGIYCGALSGANIATEVALEKWSETTVAYDPPGMDSRHQTPVGSRRGSESGQQEVGMKSGHVAEPDTKKTTLKALPAEYPPLNHANIKKLFHRPYFHVRMVHDVAGVSLGGALKNVVALAAGWVDGLGWGDNAKAAVMRVGIMEEVKFGKTFFSNSVRTETFTEESCGVADMITSCSGGRNFRCAKMSVAEGKSIDEIEERELNGQKLQGTSTAYEVNAFLKKEGKEREFPLFTAVYNILEGNKKPEDIPDLLEDKDDE</sequence>
<feature type="binding site" evidence="9">
    <location>
        <position position="165"/>
    </location>
    <ligand>
        <name>NAD(+)</name>
        <dbReference type="ChEBI" id="CHEBI:57540"/>
    </ligand>
</feature>
<dbReference type="Pfam" id="PF07479">
    <property type="entry name" value="NAD_Gly3P_dh_C"/>
    <property type="match status" value="1"/>
</dbReference>
<evidence type="ECO:0000256" key="9">
    <source>
        <dbReference type="PIRSR" id="PIRSR000114-3"/>
    </source>
</evidence>
<dbReference type="AlphaFoldDB" id="A0A9Q9B2Z5"/>
<feature type="binding site" evidence="9">
    <location>
        <position position="360"/>
    </location>
    <ligand>
        <name>NAD(+)</name>
        <dbReference type="ChEBI" id="CHEBI:57540"/>
    </ligand>
</feature>
<dbReference type="InterPro" id="IPR006109">
    <property type="entry name" value="G3P_DH_NAD-dep_C"/>
</dbReference>
<comment type="catalytic activity">
    <reaction evidence="5 11">
        <text>sn-glycerol 3-phosphate + NAD(+) = dihydroxyacetone phosphate + NADH + H(+)</text>
        <dbReference type="Rhea" id="RHEA:11092"/>
        <dbReference type="ChEBI" id="CHEBI:15378"/>
        <dbReference type="ChEBI" id="CHEBI:57540"/>
        <dbReference type="ChEBI" id="CHEBI:57597"/>
        <dbReference type="ChEBI" id="CHEBI:57642"/>
        <dbReference type="ChEBI" id="CHEBI:57945"/>
        <dbReference type="EC" id="1.1.1.8"/>
    </reaction>
</comment>
<name>A0A9Q9B2Z5_9PEZI</name>
<dbReference type="GO" id="GO:0005634">
    <property type="term" value="C:nucleus"/>
    <property type="evidence" value="ECO:0007669"/>
    <property type="project" value="TreeGrafter"/>
</dbReference>
<dbReference type="EC" id="1.1.1.8" evidence="2 11"/>
<dbReference type="SUPFAM" id="SSF48179">
    <property type="entry name" value="6-phosphogluconate dehydrogenase C-terminal domain-like"/>
    <property type="match status" value="1"/>
</dbReference>
<comment type="similarity">
    <text evidence="1 10">Belongs to the NAD-dependent glycerol-3-phosphate dehydrogenase family.</text>
</comment>
<dbReference type="EMBL" id="CP099427">
    <property type="protein sequence ID" value="USW57998.1"/>
    <property type="molecule type" value="Genomic_DNA"/>
</dbReference>
<dbReference type="Gene3D" id="3.40.50.720">
    <property type="entry name" value="NAD(P)-binding Rossmann-like Domain"/>
    <property type="match status" value="1"/>
</dbReference>
<evidence type="ECO:0000256" key="2">
    <source>
        <dbReference type="ARBA" id="ARBA00013218"/>
    </source>
</evidence>
<proteinExistence type="inferred from homology"/>
<evidence type="ECO:0000256" key="6">
    <source>
        <dbReference type="ARBA" id="ARBA00072861"/>
    </source>
</evidence>
<dbReference type="Pfam" id="PF01210">
    <property type="entry name" value="NAD_Gly3P_dh_N"/>
    <property type="match status" value="1"/>
</dbReference>
<feature type="binding site" evidence="9">
    <location>
        <position position="109"/>
    </location>
    <ligand>
        <name>NAD(+)</name>
        <dbReference type="ChEBI" id="CHEBI:57540"/>
    </ligand>
</feature>
<organism evidence="15 16">
    <name type="scientific">Septoria linicola</name>
    <dbReference type="NCBI Taxonomy" id="215465"/>
    <lineage>
        <taxon>Eukaryota</taxon>
        <taxon>Fungi</taxon>
        <taxon>Dikarya</taxon>
        <taxon>Ascomycota</taxon>
        <taxon>Pezizomycotina</taxon>
        <taxon>Dothideomycetes</taxon>
        <taxon>Dothideomycetidae</taxon>
        <taxon>Mycosphaerellales</taxon>
        <taxon>Mycosphaerellaceae</taxon>
        <taxon>Septoria</taxon>
    </lineage>
</organism>
<feature type="active site" description="Proton acceptor" evidence="7">
    <location>
        <position position="265"/>
    </location>
</feature>
<evidence type="ECO:0000256" key="8">
    <source>
        <dbReference type="PIRSR" id="PIRSR000114-2"/>
    </source>
</evidence>
<reference evidence="15" key="1">
    <citation type="submission" date="2022-06" db="EMBL/GenBank/DDBJ databases">
        <title>Complete genome sequences of two strains of the flax pathogen Septoria linicola.</title>
        <authorList>
            <person name="Lapalu N."/>
            <person name="Simon A."/>
            <person name="Demenou B."/>
            <person name="Paumier D."/>
            <person name="Guillot M.-P."/>
            <person name="Gout L."/>
            <person name="Valade R."/>
        </authorList>
    </citation>
    <scope>NUCLEOTIDE SEQUENCE</scope>
    <source>
        <strain evidence="15">SE15195</strain>
    </source>
</reference>
<evidence type="ECO:0000256" key="5">
    <source>
        <dbReference type="ARBA" id="ARBA00048683"/>
    </source>
</evidence>
<feature type="binding site" evidence="9">
    <location>
        <position position="358"/>
    </location>
    <ligand>
        <name>NAD(+)</name>
        <dbReference type="ChEBI" id="CHEBI:57540"/>
    </ligand>
</feature>
<dbReference type="GO" id="GO:0005975">
    <property type="term" value="P:carbohydrate metabolic process"/>
    <property type="evidence" value="ECO:0007669"/>
    <property type="project" value="InterPro"/>
</dbReference>
<evidence type="ECO:0000256" key="1">
    <source>
        <dbReference type="ARBA" id="ARBA00011009"/>
    </source>
</evidence>
<evidence type="ECO:0000313" key="15">
    <source>
        <dbReference type="EMBL" id="USW57998.1"/>
    </source>
</evidence>
<dbReference type="PANTHER" id="PTHR11728">
    <property type="entry name" value="GLYCEROL-3-PHOSPHATE DEHYDROGENASE"/>
    <property type="match status" value="1"/>
</dbReference>
<evidence type="ECO:0000259" key="13">
    <source>
        <dbReference type="Pfam" id="PF01210"/>
    </source>
</evidence>
<dbReference type="GO" id="GO:0141152">
    <property type="term" value="F:glycerol-3-phosphate dehydrogenase (NAD+) activity"/>
    <property type="evidence" value="ECO:0007669"/>
    <property type="project" value="UniProtKB-UniRule"/>
</dbReference>
<dbReference type="PANTHER" id="PTHR11728:SF8">
    <property type="entry name" value="GLYCEROL-3-PHOSPHATE DEHYDROGENASE [NAD(+)]-RELATED"/>
    <property type="match status" value="1"/>
</dbReference>
<evidence type="ECO:0000256" key="12">
    <source>
        <dbReference type="SAM" id="MobiDB-lite"/>
    </source>
</evidence>
<dbReference type="InterPro" id="IPR008927">
    <property type="entry name" value="6-PGluconate_DH-like_C_sf"/>
</dbReference>
<feature type="binding site" evidence="8">
    <location>
        <begin position="331"/>
        <end position="332"/>
    </location>
    <ligand>
        <name>substrate</name>
    </ligand>
</feature>
<dbReference type="GO" id="GO:0005829">
    <property type="term" value="C:cytosol"/>
    <property type="evidence" value="ECO:0007669"/>
    <property type="project" value="TreeGrafter"/>
</dbReference>
<feature type="domain" description="Glycerol-3-phosphate dehydrogenase NAD-dependent N-terminal" evidence="13">
    <location>
        <begin position="12"/>
        <end position="181"/>
    </location>
</feature>
<dbReference type="FunFam" id="1.10.1040.10:FF:000004">
    <property type="entry name" value="Glycerol-3-phosphate dehydrogenase [NAD(+)]"/>
    <property type="match status" value="1"/>
</dbReference>
<evidence type="ECO:0000256" key="4">
    <source>
        <dbReference type="ARBA" id="ARBA00023027"/>
    </source>
</evidence>
<evidence type="ECO:0000259" key="14">
    <source>
        <dbReference type="Pfam" id="PF07479"/>
    </source>
</evidence>
<feature type="binding site" evidence="9">
    <location>
        <begin position="17"/>
        <end position="22"/>
    </location>
    <ligand>
        <name>NAD(+)</name>
        <dbReference type="ChEBI" id="CHEBI:57540"/>
    </ligand>
</feature>
<feature type="binding site" evidence="8">
    <location>
        <position position="132"/>
    </location>
    <ligand>
        <name>substrate</name>
    </ligand>
</feature>
<dbReference type="InterPro" id="IPR006168">
    <property type="entry name" value="G3P_DH_NAD-dep"/>
</dbReference>
<keyword evidence="16" id="KW-1185">Reference proteome</keyword>
<keyword evidence="4 9" id="KW-0520">NAD</keyword>
<dbReference type="SUPFAM" id="SSF51735">
    <property type="entry name" value="NAD(P)-binding Rossmann-fold domains"/>
    <property type="match status" value="1"/>
</dbReference>
<dbReference type="InterPro" id="IPR036291">
    <property type="entry name" value="NAD(P)-bd_dom_sf"/>
</dbReference>
<dbReference type="InterPro" id="IPR013328">
    <property type="entry name" value="6PGD_dom2"/>
</dbReference>